<comment type="similarity">
    <text evidence="1">Belongs to the SCO1/2 family.</text>
</comment>
<evidence type="ECO:0000256" key="1">
    <source>
        <dbReference type="ARBA" id="ARBA00010996"/>
    </source>
</evidence>
<keyword evidence="3" id="KW-1185">Reference proteome</keyword>
<accession>A0A4R9FZN6</accession>
<dbReference type="Proteomes" id="UP000297453">
    <property type="component" value="Unassembled WGS sequence"/>
</dbReference>
<dbReference type="InterPro" id="IPR036249">
    <property type="entry name" value="Thioredoxin-like_sf"/>
</dbReference>
<dbReference type="AlphaFoldDB" id="A0A4R9FZN6"/>
<proteinExistence type="inferred from homology"/>
<dbReference type="EMBL" id="RQEP01000012">
    <property type="protein sequence ID" value="TGK03940.1"/>
    <property type="molecule type" value="Genomic_DNA"/>
</dbReference>
<gene>
    <name evidence="2" type="ORF">EHO59_10460</name>
</gene>
<organism evidence="2 3">
    <name type="scientific">Leptospira semungkisensis</name>
    <dbReference type="NCBI Taxonomy" id="2484985"/>
    <lineage>
        <taxon>Bacteria</taxon>
        <taxon>Pseudomonadati</taxon>
        <taxon>Spirochaetota</taxon>
        <taxon>Spirochaetia</taxon>
        <taxon>Leptospirales</taxon>
        <taxon>Leptospiraceae</taxon>
        <taxon>Leptospira</taxon>
    </lineage>
</organism>
<dbReference type="InterPro" id="IPR003782">
    <property type="entry name" value="SCO1/SenC"/>
</dbReference>
<dbReference type="Gene3D" id="3.40.30.10">
    <property type="entry name" value="Glutaredoxin"/>
    <property type="match status" value="1"/>
</dbReference>
<protein>
    <recommendedName>
        <fullName evidence="4">Thioredoxin domain-containing protein</fullName>
    </recommendedName>
</protein>
<dbReference type="Pfam" id="PF02630">
    <property type="entry name" value="SCO1-SenC"/>
    <property type="match status" value="1"/>
</dbReference>
<evidence type="ECO:0000313" key="2">
    <source>
        <dbReference type="EMBL" id="TGK03940.1"/>
    </source>
</evidence>
<dbReference type="SUPFAM" id="SSF52833">
    <property type="entry name" value="Thioredoxin-like"/>
    <property type="match status" value="1"/>
</dbReference>
<evidence type="ECO:0000313" key="3">
    <source>
        <dbReference type="Proteomes" id="UP000297453"/>
    </source>
</evidence>
<reference evidence="2" key="1">
    <citation type="journal article" date="2019" name="PLoS Negl. Trop. Dis.">
        <title>Revisiting the worldwide diversity of Leptospira species in the environment.</title>
        <authorList>
            <person name="Vincent A.T."/>
            <person name="Schiettekatte O."/>
            <person name="Bourhy P."/>
            <person name="Veyrier F.J."/>
            <person name="Picardeau M."/>
        </authorList>
    </citation>
    <scope>NUCLEOTIDE SEQUENCE [LARGE SCALE GENOMIC DNA]</scope>
    <source>
        <strain evidence="2">SSS9</strain>
    </source>
</reference>
<evidence type="ECO:0008006" key="4">
    <source>
        <dbReference type="Google" id="ProtNLM"/>
    </source>
</evidence>
<sequence length="192" mass="21899">MESNRWKLFLTATIAILPILFLLFHRDANMVFAEKDVPNETVFLGKNQESVLLKNVLSGRQTLLYFGLFDSPERNKKDLRKFLAHFQESAPVGTQFVFITLTPEKDHYEDLKNIFGEFGEKIVFLSPKGSGAAMELARAFGIQAYIIPELGSMKYQPALIWVDDSPKIRAIFPRFSEHPDSINIPELLVHAK</sequence>
<comment type="caution">
    <text evidence="2">The sequence shown here is derived from an EMBL/GenBank/DDBJ whole genome shotgun (WGS) entry which is preliminary data.</text>
</comment>
<dbReference type="OrthoDB" id="325655at2"/>
<name>A0A4R9FZN6_9LEPT</name>
<dbReference type="RefSeq" id="WP_135587663.1">
    <property type="nucleotide sequence ID" value="NZ_RQEP01000012.1"/>
</dbReference>